<dbReference type="PIRSF" id="PIRSF019345">
    <property type="entry name" value="ScpB"/>
    <property type="match status" value="1"/>
</dbReference>
<dbReference type="Gene3D" id="1.10.10.10">
    <property type="entry name" value="Winged helix-like DNA-binding domain superfamily/Winged helix DNA-binding domain"/>
    <property type="match status" value="2"/>
</dbReference>
<reference evidence="6" key="1">
    <citation type="submission" date="2017-11" db="EMBL/GenBank/DDBJ databases">
        <authorList>
            <person name="Chan K.G."/>
            <person name="Lee L.S."/>
        </authorList>
    </citation>
    <scope>NUCLEOTIDE SEQUENCE [LARGE SCALE GENOMIC DNA]</scope>
    <source>
        <strain evidence="6">DSM 100970</strain>
    </source>
</reference>
<name>A0A2I7N8I2_9NEIS</name>
<dbReference type="InterPro" id="IPR036388">
    <property type="entry name" value="WH-like_DNA-bd_sf"/>
</dbReference>
<dbReference type="InterPro" id="IPR005234">
    <property type="entry name" value="ScpB_csome_segregation"/>
</dbReference>
<dbReference type="SUPFAM" id="SSF46785">
    <property type="entry name" value="Winged helix' DNA-binding domain"/>
    <property type="match status" value="2"/>
</dbReference>
<evidence type="ECO:0000256" key="4">
    <source>
        <dbReference type="ARBA" id="ARBA00023306"/>
    </source>
</evidence>
<dbReference type="Pfam" id="PF04079">
    <property type="entry name" value="SMC_ScpB"/>
    <property type="match status" value="1"/>
</dbReference>
<accession>A0A2I7N8I2</accession>
<gene>
    <name evidence="5" type="primary">scpB</name>
    <name evidence="5" type="ORF">CUN60_10800</name>
</gene>
<dbReference type="EMBL" id="CP024847">
    <property type="protein sequence ID" value="AUR52760.1"/>
    <property type="molecule type" value="Genomic_DNA"/>
</dbReference>
<keyword evidence="4" id="KW-0131">Cell cycle</keyword>
<protein>
    <submittedName>
        <fullName evidence="5">SMC-Scp complex subunit ScpB</fullName>
    </submittedName>
</protein>
<keyword evidence="2" id="KW-0132">Cell division</keyword>
<dbReference type="InterPro" id="IPR036390">
    <property type="entry name" value="WH_DNA-bd_sf"/>
</dbReference>
<proteinExistence type="predicted"/>
<keyword evidence="1" id="KW-0963">Cytoplasm</keyword>
<dbReference type="GO" id="GO:0051304">
    <property type="term" value="P:chromosome separation"/>
    <property type="evidence" value="ECO:0007669"/>
    <property type="project" value="InterPro"/>
</dbReference>
<dbReference type="GO" id="GO:0051301">
    <property type="term" value="P:cell division"/>
    <property type="evidence" value="ECO:0007669"/>
    <property type="project" value="UniProtKB-KW"/>
</dbReference>
<dbReference type="PANTHER" id="PTHR34298:SF2">
    <property type="entry name" value="SEGREGATION AND CONDENSATION PROTEIN B"/>
    <property type="match status" value="1"/>
</dbReference>
<dbReference type="OrthoDB" id="9806226at2"/>
<dbReference type="RefSeq" id="WP_102952048.1">
    <property type="nucleotide sequence ID" value="NZ_CP024847.1"/>
</dbReference>
<evidence type="ECO:0000256" key="1">
    <source>
        <dbReference type="ARBA" id="ARBA00022490"/>
    </source>
</evidence>
<evidence type="ECO:0000256" key="2">
    <source>
        <dbReference type="ARBA" id="ARBA00022618"/>
    </source>
</evidence>
<dbReference type="PANTHER" id="PTHR34298">
    <property type="entry name" value="SEGREGATION AND CONDENSATION PROTEIN B"/>
    <property type="match status" value="1"/>
</dbReference>
<dbReference type="NCBIfam" id="TIGR00281">
    <property type="entry name" value="SMC-Scp complex subunit ScpB"/>
    <property type="match status" value="1"/>
</dbReference>
<keyword evidence="3" id="KW-0159">Chromosome partition</keyword>
<dbReference type="Proteomes" id="UP000236655">
    <property type="component" value="Chromosome"/>
</dbReference>
<keyword evidence="6" id="KW-1185">Reference proteome</keyword>
<evidence type="ECO:0000313" key="6">
    <source>
        <dbReference type="Proteomes" id="UP000236655"/>
    </source>
</evidence>
<organism evidence="5 6">
    <name type="scientific">Aquella oligotrophica</name>
    <dbReference type="NCBI Taxonomy" id="2067065"/>
    <lineage>
        <taxon>Bacteria</taxon>
        <taxon>Pseudomonadati</taxon>
        <taxon>Pseudomonadota</taxon>
        <taxon>Betaproteobacteria</taxon>
        <taxon>Neisseriales</taxon>
        <taxon>Neisseriaceae</taxon>
        <taxon>Aquella</taxon>
    </lineage>
</organism>
<sequence length="198" mass="22534">MTIATLSHIKKVIEACLLTATDVIAIDQLLDVFDNQISEDTVRLIVEELASEYTDSGIELITLASGYRFRSRPEFQSYLNKLYNTKPARYSRAVMETLAIIAYRQPVTRGEIENLRGVAVNSNIVQLLFDRNWIEVVGHKQLPGKPELLATTRQFLDDMGIQSLEELPPLPNINETFLNSEQDLIEEYDSQKESEENV</sequence>
<evidence type="ECO:0000256" key="3">
    <source>
        <dbReference type="ARBA" id="ARBA00022829"/>
    </source>
</evidence>
<dbReference type="AlphaFoldDB" id="A0A2I7N8I2"/>
<dbReference type="KEGG" id="nba:CUN60_10800"/>
<evidence type="ECO:0000313" key="5">
    <source>
        <dbReference type="EMBL" id="AUR52760.1"/>
    </source>
</evidence>